<sequence>MIPIERAARALSKLDSNSEDGWQDCIPQTLAVLEAFHEPSQPMREAGAEIFRVVQPDHSEAAAEDDAATVWRLMIDAMRTGVDKD</sequence>
<evidence type="ECO:0000313" key="4">
    <source>
        <dbReference type="Proteomes" id="UP000326364"/>
    </source>
</evidence>
<keyword evidence="4" id="KW-1185">Reference proteome</keyword>
<dbReference type="AlphaFoldDB" id="A0A5J5I8L1"/>
<accession>A0A5J5I8L1</accession>
<name>A0A5J5I8L1_9SPHN</name>
<dbReference type="EMBL" id="VYQA01000003">
    <property type="protein sequence ID" value="KAA9032364.1"/>
    <property type="molecule type" value="Genomic_DNA"/>
</dbReference>
<reference evidence="3 4" key="1">
    <citation type="submission" date="2019-09" db="EMBL/GenBank/DDBJ databases">
        <authorList>
            <person name="Feng G."/>
        </authorList>
    </citation>
    <scope>NUCLEOTIDE SEQUENCE [LARGE SCALE GENOMIC DNA]</scope>
    <source>
        <strain evidence="2 3">KACC 19283</strain>
        <strain evidence="1 4">KACC 19284</strain>
    </source>
</reference>
<proteinExistence type="predicted"/>
<dbReference type="Proteomes" id="UP000325933">
    <property type="component" value="Unassembled WGS sequence"/>
</dbReference>
<dbReference type="Proteomes" id="UP000326364">
    <property type="component" value="Unassembled WGS sequence"/>
</dbReference>
<dbReference type="EMBL" id="VYQB01000003">
    <property type="protein sequence ID" value="KAA9019914.1"/>
    <property type="molecule type" value="Genomic_DNA"/>
</dbReference>
<gene>
    <name evidence="2" type="ORF">F4U95_06205</name>
    <name evidence="1" type="ORF">F4U96_06205</name>
</gene>
<comment type="caution">
    <text evidence="2">The sequence shown here is derived from an EMBL/GenBank/DDBJ whole genome shotgun (WGS) entry which is preliminary data.</text>
</comment>
<evidence type="ECO:0000313" key="3">
    <source>
        <dbReference type="Proteomes" id="UP000325933"/>
    </source>
</evidence>
<organism evidence="2 3">
    <name type="scientific">Sphingobium limneticum</name>
    <dbReference type="NCBI Taxonomy" id="1007511"/>
    <lineage>
        <taxon>Bacteria</taxon>
        <taxon>Pseudomonadati</taxon>
        <taxon>Pseudomonadota</taxon>
        <taxon>Alphaproteobacteria</taxon>
        <taxon>Sphingomonadales</taxon>
        <taxon>Sphingomonadaceae</taxon>
        <taxon>Sphingobium</taxon>
    </lineage>
</organism>
<evidence type="ECO:0000313" key="2">
    <source>
        <dbReference type="EMBL" id="KAA9032364.1"/>
    </source>
</evidence>
<evidence type="ECO:0000313" key="1">
    <source>
        <dbReference type="EMBL" id="KAA9019914.1"/>
    </source>
</evidence>
<protein>
    <submittedName>
        <fullName evidence="2">Uncharacterized protein</fullName>
    </submittedName>
</protein>